<evidence type="ECO:0000313" key="2">
    <source>
        <dbReference type="Proteomes" id="UP000541636"/>
    </source>
</evidence>
<evidence type="ECO:0000313" key="1">
    <source>
        <dbReference type="EMBL" id="NKZ40017.1"/>
    </source>
</evidence>
<dbReference type="RefSeq" id="WP_168609849.1">
    <property type="nucleotide sequence ID" value="NZ_JAAZQD010000006.1"/>
</dbReference>
<name>A0A846ZQS1_9GAMM</name>
<sequence length="167" mass="18407">MRGGLSRWLGGAALIALVGLAWLQWRSDVAAAPGTLLKIDPAQVRQIEVIRPGRPPVNYRRHDGHWWRQTPAAQQQVADAERVNGMAALAAAPVQRWLDESQPDLHNLGLKPPQLILRLNGHELDYGVMTPFGPNRYVRVGDRIAVVHAQYAPRAAAAKRITADSQP</sequence>
<dbReference type="Proteomes" id="UP000541636">
    <property type="component" value="Unassembled WGS sequence"/>
</dbReference>
<accession>A0A846ZQS1</accession>
<protein>
    <recommendedName>
        <fullName evidence="3">DUF4340 domain-containing protein</fullName>
    </recommendedName>
</protein>
<evidence type="ECO:0008006" key="3">
    <source>
        <dbReference type="Google" id="ProtNLM"/>
    </source>
</evidence>
<reference evidence="1 2" key="1">
    <citation type="journal article" date="2017" name="Int. J. Syst. Evol. Microbiol.">
        <title>Oleiagrimonas citrea sp. nov., a marine bacterium isolated from tidal flat sediment and emended description of the genus Oleiagrimonas Fang et al. 2015 and Oleiagrimonas soli.</title>
        <authorList>
            <person name="Yang S.H."/>
            <person name="Seo H.S."/>
            <person name="Seong C.N."/>
            <person name="Kwon K.K."/>
        </authorList>
    </citation>
    <scope>NUCLEOTIDE SEQUENCE [LARGE SCALE GENOMIC DNA]</scope>
    <source>
        <strain evidence="1 2">MEBiC09124</strain>
    </source>
</reference>
<dbReference type="AlphaFoldDB" id="A0A846ZQS1"/>
<dbReference type="EMBL" id="JAAZQD010000006">
    <property type="protein sequence ID" value="NKZ40017.1"/>
    <property type="molecule type" value="Genomic_DNA"/>
</dbReference>
<comment type="caution">
    <text evidence="1">The sequence shown here is derived from an EMBL/GenBank/DDBJ whole genome shotgun (WGS) entry which is preliminary data.</text>
</comment>
<proteinExistence type="predicted"/>
<organism evidence="1 2">
    <name type="scientific">Oleiagrimonas citrea</name>
    <dbReference type="NCBI Taxonomy" id="1665687"/>
    <lineage>
        <taxon>Bacteria</taxon>
        <taxon>Pseudomonadati</taxon>
        <taxon>Pseudomonadota</taxon>
        <taxon>Gammaproteobacteria</taxon>
        <taxon>Lysobacterales</taxon>
        <taxon>Rhodanobacteraceae</taxon>
        <taxon>Oleiagrimonas</taxon>
    </lineage>
</organism>
<keyword evidence="2" id="KW-1185">Reference proteome</keyword>
<gene>
    <name evidence="1" type="ORF">HF690_13750</name>
</gene>